<sequence length="69" mass="7867">MHTTASYLLSLLLFGTLLFIYPLLSLFSQAILIFGIPLLYIYLFIVWLIFIGFTALILHKTDSTPKGEE</sequence>
<protein>
    <recommendedName>
        <fullName evidence="4">DUF3311 domain-containing protein</fullName>
    </recommendedName>
</protein>
<dbReference type="AlphaFoldDB" id="A0A2N9YFP9"/>
<dbReference type="Proteomes" id="UP000234271">
    <property type="component" value="Chromosome"/>
</dbReference>
<dbReference type="RefSeq" id="WP_062153507.1">
    <property type="nucleotide sequence ID" value="NZ_CP012373.2"/>
</dbReference>
<keyword evidence="1" id="KW-0472">Membrane</keyword>
<feature type="transmembrane region" description="Helical" evidence="1">
    <location>
        <begin position="30"/>
        <end position="58"/>
    </location>
</feature>
<dbReference type="EMBL" id="CP018889">
    <property type="protein sequence ID" value="AUI69205.1"/>
    <property type="molecule type" value="Genomic_DNA"/>
</dbReference>
<name>A0A2N9YFP9_9GAMM</name>
<gene>
    <name evidence="2" type="ORF">BLE401_11180</name>
</gene>
<keyword evidence="3" id="KW-1185">Reference proteome</keyword>
<evidence type="ECO:0000256" key="1">
    <source>
        <dbReference type="SAM" id="Phobius"/>
    </source>
</evidence>
<dbReference type="KEGG" id="blep:AL038_13090"/>
<evidence type="ECO:0000313" key="2">
    <source>
        <dbReference type="EMBL" id="AUI69205.1"/>
    </source>
</evidence>
<feature type="transmembrane region" description="Helical" evidence="1">
    <location>
        <begin position="7"/>
        <end position="24"/>
    </location>
</feature>
<evidence type="ECO:0008006" key="4">
    <source>
        <dbReference type="Google" id="ProtNLM"/>
    </source>
</evidence>
<dbReference type="STRING" id="288004.AL038_13090"/>
<proteinExistence type="predicted"/>
<evidence type="ECO:0000313" key="3">
    <source>
        <dbReference type="Proteomes" id="UP000234271"/>
    </source>
</evidence>
<accession>A0A2N9YFP9</accession>
<keyword evidence="1" id="KW-0812">Transmembrane</keyword>
<organism evidence="2 3">
    <name type="scientific">Beggiatoa leptomitoformis</name>
    <dbReference type="NCBI Taxonomy" id="288004"/>
    <lineage>
        <taxon>Bacteria</taxon>
        <taxon>Pseudomonadati</taxon>
        <taxon>Pseudomonadota</taxon>
        <taxon>Gammaproteobacteria</taxon>
        <taxon>Thiotrichales</taxon>
        <taxon>Thiotrichaceae</taxon>
        <taxon>Beggiatoa</taxon>
    </lineage>
</organism>
<keyword evidence="1" id="KW-1133">Transmembrane helix</keyword>
<reference evidence="3" key="1">
    <citation type="submission" date="2016-12" db="EMBL/GenBank/DDBJ databases">
        <title>Complete Genome Sequence of Beggiatoa leptomitiformis D-401.</title>
        <authorList>
            <person name="Fomenkov A."/>
            <person name="Vincze T."/>
            <person name="Grabovich M."/>
            <person name="Anton B.P."/>
            <person name="Dubinina G."/>
            <person name="Orlova M."/>
            <person name="Belousova E."/>
            <person name="Roberts R.J."/>
        </authorList>
    </citation>
    <scope>NUCLEOTIDE SEQUENCE [LARGE SCALE GENOMIC DNA]</scope>
    <source>
        <strain evidence="3">D-401</strain>
    </source>
</reference>